<feature type="region of interest" description="Disordered" evidence="1">
    <location>
        <begin position="1"/>
        <end position="20"/>
    </location>
</feature>
<dbReference type="PANTHER" id="PTHR31589">
    <property type="entry name" value="PROTEIN, PUTATIVE (DUF239)-RELATED-RELATED"/>
    <property type="match status" value="1"/>
</dbReference>
<dbReference type="InterPro" id="IPR004314">
    <property type="entry name" value="Neprosin"/>
</dbReference>
<evidence type="ECO:0000313" key="3">
    <source>
        <dbReference type="EMBL" id="TDO39091.1"/>
    </source>
</evidence>
<name>A0A4R6JUD0_9ACTN</name>
<sequence>MPEATSPAPSEPPINEDGQVLKSRRGLMAAGLAIAVVGAIGVVSTVNAGADQIESVPEASAPAEASDAAGADAANATGPLATASRKPPPLLPWGDRPKKLKRGAAGATSSKLRSQGLSAAPAEAGESLVPKGEYGPKGRTTRNSILRTAVTDVVPPKPPGLKAEDKTVNFMYNTGAQSADTAGVYANITIGRPELDRDDYHSLAELALQSADGSQTIEVGWTVDRVVNGDDDPHLFVFHWVNDVAQCYNGCGWIQADGEIKPGATLPYGVTKKFGIQYYDKGWWIAYDTAWIGYFPEEIWNKQGVKFNRSGYVQVYGEVAAGVNKDKTCTDMGNGTPSSKDTAARVSSVSYIDGPPVDLFIYSTAEKTYPVAPVTARSFRYGGPGDC</sequence>
<evidence type="ECO:0000313" key="4">
    <source>
        <dbReference type="Proteomes" id="UP000294901"/>
    </source>
</evidence>
<dbReference type="EMBL" id="SNWR01000001">
    <property type="protein sequence ID" value="TDO39091.1"/>
    <property type="molecule type" value="Genomic_DNA"/>
</dbReference>
<keyword evidence="4" id="KW-1185">Reference proteome</keyword>
<organism evidence="3 4">
    <name type="scientific">Paractinoplanes brasiliensis</name>
    <dbReference type="NCBI Taxonomy" id="52695"/>
    <lineage>
        <taxon>Bacteria</taxon>
        <taxon>Bacillati</taxon>
        <taxon>Actinomycetota</taxon>
        <taxon>Actinomycetes</taxon>
        <taxon>Micromonosporales</taxon>
        <taxon>Micromonosporaceae</taxon>
        <taxon>Paractinoplanes</taxon>
    </lineage>
</organism>
<evidence type="ECO:0000256" key="1">
    <source>
        <dbReference type="SAM" id="MobiDB-lite"/>
    </source>
</evidence>
<feature type="domain" description="Neprosin PEP catalytic" evidence="2">
    <location>
        <begin position="160"/>
        <end position="387"/>
    </location>
</feature>
<dbReference type="AlphaFoldDB" id="A0A4R6JUD0"/>
<dbReference type="PANTHER" id="PTHR31589:SF110">
    <property type="entry name" value="PROTEIN, PUTATIVE (DUF239)-RELATED"/>
    <property type="match status" value="1"/>
</dbReference>
<feature type="region of interest" description="Disordered" evidence="1">
    <location>
        <begin position="78"/>
        <end position="139"/>
    </location>
</feature>
<gene>
    <name evidence="3" type="ORF">C8E87_2766</name>
</gene>
<evidence type="ECO:0000259" key="2">
    <source>
        <dbReference type="PROSITE" id="PS52045"/>
    </source>
</evidence>
<dbReference type="Proteomes" id="UP000294901">
    <property type="component" value="Unassembled WGS sequence"/>
</dbReference>
<dbReference type="PROSITE" id="PS52045">
    <property type="entry name" value="NEPROSIN_PEP_CD"/>
    <property type="match status" value="1"/>
</dbReference>
<comment type="caution">
    <text evidence="3">The sequence shown here is derived from an EMBL/GenBank/DDBJ whole genome shotgun (WGS) entry which is preliminary data.</text>
</comment>
<protein>
    <submittedName>
        <fullName evidence="3">Uncharacterized protein DUF239</fullName>
    </submittedName>
</protein>
<feature type="compositionally biased region" description="Polar residues" evidence="1">
    <location>
        <begin position="107"/>
        <end position="117"/>
    </location>
</feature>
<dbReference type="Pfam" id="PF03080">
    <property type="entry name" value="Neprosin"/>
    <property type="match status" value="1"/>
</dbReference>
<accession>A0A4R6JUD0</accession>
<reference evidence="3 4" key="1">
    <citation type="submission" date="2019-03" db="EMBL/GenBank/DDBJ databases">
        <title>Sequencing the genomes of 1000 actinobacteria strains.</title>
        <authorList>
            <person name="Klenk H.-P."/>
        </authorList>
    </citation>
    <scope>NUCLEOTIDE SEQUENCE [LARGE SCALE GENOMIC DNA]</scope>
    <source>
        <strain evidence="3 4">DSM 43805</strain>
    </source>
</reference>
<dbReference type="InterPro" id="IPR053168">
    <property type="entry name" value="Glutamic_endopeptidase"/>
</dbReference>
<proteinExistence type="predicted"/>